<sequence>MKKKKAEYMRLIQL</sequence>
<dbReference type="EMBL" id="HE600938">
    <property type="protein sequence ID" value="CAR99800.1"/>
    <property type="molecule type" value="Genomic_DNA"/>
</dbReference>
<evidence type="ECO:0000313" key="1">
    <source>
        <dbReference type="EMBL" id="CAR99800.1"/>
    </source>
</evidence>
<accession>B6IIS0</accession>
<name>B6IIS0_CAEBR</name>
<proteinExistence type="predicted"/>
<reference evidence="1 2" key="1">
    <citation type="journal article" date="2003" name="PLoS Biol.">
        <title>The genome sequence of Caenorhabditis briggsae: a platform for comparative genomics.</title>
        <authorList>
            <person name="Stein L.D."/>
            <person name="Bao Z."/>
            <person name="Blasiar D."/>
            <person name="Blumenthal T."/>
            <person name="Brent M.R."/>
            <person name="Chen N."/>
            <person name="Chinwalla A."/>
            <person name="Clarke L."/>
            <person name="Clee C."/>
            <person name="Coghlan A."/>
            <person name="Coulson A."/>
            <person name="D'Eustachio P."/>
            <person name="Fitch D.H."/>
            <person name="Fulton L.A."/>
            <person name="Fulton R.E."/>
            <person name="Griffiths-Jones S."/>
            <person name="Harris T.W."/>
            <person name="Hillier L.W."/>
            <person name="Kamath R."/>
            <person name="Kuwabara P.E."/>
            <person name="Mardis E.R."/>
            <person name="Marra M.A."/>
            <person name="Miner T.L."/>
            <person name="Minx P."/>
            <person name="Mullikin J.C."/>
            <person name="Plumb R.W."/>
            <person name="Rogers J."/>
            <person name="Schein J.E."/>
            <person name="Sohrmann M."/>
            <person name="Spieth J."/>
            <person name="Stajich J.E."/>
            <person name="Wei C."/>
            <person name="Willey D."/>
            <person name="Wilson R.K."/>
            <person name="Durbin R."/>
            <person name="Waterston R.H."/>
        </authorList>
    </citation>
    <scope>NUCLEOTIDE SEQUENCE [LARGE SCALE GENOMIC DNA]</scope>
    <source>
        <strain evidence="1 2">AF16</strain>
    </source>
</reference>
<protein>
    <submittedName>
        <fullName evidence="1">Protein CBG25548</fullName>
    </submittedName>
</protein>
<dbReference type="RefSeq" id="XP_045099361.1">
    <property type="nucleotide sequence ID" value="XM_045242154.1"/>
</dbReference>
<dbReference type="KEGG" id="cbr:CBG_25548"/>
<dbReference type="InParanoid" id="B6IIS0"/>
<gene>
    <name evidence="1" type="ORF">CBG25548</name>
    <name evidence="1" type="ORF">CBG_25548</name>
</gene>
<organism evidence="1 2">
    <name type="scientific">Caenorhabditis briggsae</name>
    <dbReference type="NCBI Taxonomy" id="6238"/>
    <lineage>
        <taxon>Eukaryota</taxon>
        <taxon>Metazoa</taxon>
        <taxon>Ecdysozoa</taxon>
        <taxon>Nematoda</taxon>
        <taxon>Chromadorea</taxon>
        <taxon>Rhabditida</taxon>
        <taxon>Rhabditina</taxon>
        <taxon>Rhabditomorpha</taxon>
        <taxon>Rhabditoidea</taxon>
        <taxon>Rhabditidae</taxon>
        <taxon>Peloderinae</taxon>
        <taxon>Caenorhabditis</taxon>
    </lineage>
</organism>
<dbReference type="GeneID" id="68917034"/>
<evidence type="ECO:0000313" key="2">
    <source>
        <dbReference type="Proteomes" id="UP000008549"/>
    </source>
</evidence>
<dbReference type="CTD" id="68917034"/>
<reference evidence="1 2" key="2">
    <citation type="journal article" date="2011" name="PLoS Genet.">
        <title>Caenorhabditis briggsae recombinant inbred line genotypes reveal inter-strain incompatibility and the evolution of recombination.</title>
        <authorList>
            <person name="Ross J.A."/>
            <person name="Koboldt D.C."/>
            <person name="Staisch J.E."/>
            <person name="Chamberlin H.M."/>
            <person name="Gupta B.P."/>
            <person name="Miller R.D."/>
            <person name="Baird S.E."/>
            <person name="Haag E.S."/>
        </authorList>
    </citation>
    <scope>NUCLEOTIDE SEQUENCE [LARGE SCALE GENOMIC DNA]</scope>
    <source>
        <strain evidence="1 2">AF16</strain>
    </source>
</reference>
<keyword evidence="2" id="KW-1185">Reference proteome</keyword>
<dbReference type="Proteomes" id="UP000008549">
    <property type="component" value="Unassembled WGS sequence"/>
</dbReference>